<keyword evidence="4" id="KW-0732">Signal</keyword>
<feature type="signal peptide" evidence="4">
    <location>
        <begin position="1"/>
        <end position="20"/>
    </location>
</feature>
<dbReference type="PANTHER" id="PTHR24171">
    <property type="entry name" value="ANKYRIN REPEAT DOMAIN-CONTAINING PROTEIN 39-RELATED"/>
    <property type="match status" value="1"/>
</dbReference>
<dbReference type="SUPFAM" id="SSF48403">
    <property type="entry name" value="Ankyrin repeat"/>
    <property type="match status" value="1"/>
</dbReference>
<dbReference type="EMBL" id="FNOV01000002">
    <property type="protein sequence ID" value="SDX63711.1"/>
    <property type="molecule type" value="Genomic_DNA"/>
</dbReference>
<keyword evidence="2 3" id="KW-0040">ANK repeat</keyword>
<name>A0A1H3DBC1_9BACT</name>
<keyword evidence="1" id="KW-0677">Repeat</keyword>
<evidence type="ECO:0000256" key="2">
    <source>
        <dbReference type="ARBA" id="ARBA00023043"/>
    </source>
</evidence>
<evidence type="ECO:0000256" key="1">
    <source>
        <dbReference type="ARBA" id="ARBA00022737"/>
    </source>
</evidence>
<gene>
    <name evidence="5" type="ORF">SAMN04488069_102290</name>
</gene>
<evidence type="ECO:0000256" key="4">
    <source>
        <dbReference type="SAM" id="SignalP"/>
    </source>
</evidence>
<proteinExistence type="predicted"/>
<reference evidence="6" key="1">
    <citation type="submission" date="2016-10" db="EMBL/GenBank/DDBJ databases">
        <authorList>
            <person name="Varghese N."/>
            <person name="Submissions S."/>
        </authorList>
    </citation>
    <scope>NUCLEOTIDE SEQUENCE [LARGE SCALE GENOMIC DNA]</scope>
    <source>
        <strain evidence="6">CGMCC 1.8975</strain>
    </source>
</reference>
<evidence type="ECO:0000256" key="3">
    <source>
        <dbReference type="PROSITE-ProRule" id="PRU00023"/>
    </source>
</evidence>
<organism evidence="5 6">
    <name type="scientific">Hymenobacter psychrophilus</name>
    <dbReference type="NCBI Taxonomy" id="651662"/>
    <lineage>
        <taxon>Bacteria</taxon>
        <taxon>Pseudomonadati</taxon>
        <taxon>Bacteroidota</taxon>
        <taxon>Cytophagia</taxon>
        <taxon>Cytophagales</taxon>
        <taxon>Hymenobacteraceae</taxon>
        <taxon>Hymenobacter</taxon>
    </lineage>
</organism>
<evidence type="ECO:0000313" key="6">
    <source>
        <dbReference type="Proteomes" id="UP000199249"/>
    </source>
</evidence>
<dbReference type="AlphaFoldDB" id="A0A1H3DBC1"/>
<dbReference type="STRING" id="651662.SAMN04488069_102290"/>
<dbReference type="PANTHER" id="PTHR24171:SF9">
    <property type="entry name" value="ANKYRIN REPEAT DOMAIN-CONTAINING PROTEIN 39"/>
    <property type="match status" value="1"/>
</dbReference>
<feature type="chain" id="PRO_5011621715" evidence="4">
    <location>
        <begin position="21"/>
        <end position="150"/>
    </location>
</feature>
<dbReference type="Proteomes" id="UP000199249">
    <property type="component" value="Unassembled WGS sequence"/>
</dbReference>
<dbReference type="InterPro" id="IPR036770">
    <property type="entry name" value="Ankyrin_rpt-contain_sf"/>
</dbReference>
<feature type="repeat" description="ANK" evidence="3">
    <location>
        <begin position="60"/>
        <end position="92"/>
    </location>
</feature>
<dbReference type="Gene3D" id="1.25.40.20">
    <property type="entry name" value="Ankyrin repeat-containing domain"/>
    <property type="match status" value="1"/>
</dbReference>
<dbReference type="InterPro" id="IPR002110">
    <property type="entry name" value="Ankyrin_rpt"/>
</dbReference>
<dbReference type="PROSITE" id="PS50297">
    <property type="entry name" value="ANK_REP_REGION"/>
    <property type="match status" value="1"/>
</dbReference>
<dbReference type="Pfam" id="PF12796">
    <property type="entry name" value="Ank_2"/>
    <property type="match status" value="1"/>
</dbReference>
<feature type="repeat" description="ANK" evidence="3">
    <location>
        <begin position="93"/>
        <end position="125"/>
    </location>
</feature>
<sequence>MKKLLLVFALFLTGATVAVAQTTPTQKVYSAVVKNNPADVEALLAAGADANAPVEMMPGFPTTFLVIAAGNGHLAVVKALLQNKAQIDKTDSFQMTPLMAAAANGSLDVVEFLLANGANPKAKDKEGKDVLAAAKEGENEQVIKLIKSKM</sequence>
<accession>A0A1H3DBC1</accession>
<dbReference type="RefSeq" id="WP_175470850.1">
    <property type="nucleotide sequence ID" value="NZ_FNOV01000002.1"/>
</dbReference>
<evidence type="ECO:0000313" key="5">
    <source>
        <dbReference type="EMBL" id="SDX63711.1"/>
    </source>
</evidence>
<dbReference type="PROSITE" id="PS50088">
    <property type="entry name" value="ANK_REPEAT"/>
    <property type="match status" value="2"/>
</dbReference>
<dbReference type="SMART" id="SM00248">
    <property type="entry name" value="ANK"/>
    <property type="match status" value="2"/>
</dbReference>
<keyword evidence="6" id="KW-1185">Reference proteome</keyword>
<protein>
    <submittedName>
        <fullName evidence="5">Ankyrin repeat-containing protein</fullName>
    </submittedName>
</protein>